<sequence length="197" mass="22008">MEITQFPGLKDPIHDAQITFRALLDALSFPGRTQEIFVQLTPPPGLTLACAAACLTLLDLETTVWLSSDFEPEVKSWLKFHTGCHFTEHPKAANFAMIQKLCLLPAFSNFNWGTAEQPELSTTLLIQVEPLENRESVRLEGPGISEKRVIKLPLSSTFRQGWLEINRSYPLGIDVFFLGENTVIGLPRTTTLSIENP</sequence>
<dbReference type="OrthoDB" id="154477at2"/>
<dbReference type="Pfam" id="PF05845">
    <property type="entry name" value="PhnH"/>
    <property type="match status" value="1"/>
</dbReference>
<dbReference type="PIRSF" id="PIRSF020680">
    <property type="entry name" value="PhnH"/>
    <property type="match status" value="1"/>
</dbReference>
<gene>
    <name evidence="1" type="ORF">WN50_10170</name>
</gene>
<dbReference type="SUPFAM" id="SSF159709">
    <property type="entry name" value="PhnH-like"/>
    <property type="match status" value="1"/>
</dbReference>
<comment type="caution">
    <text evidence="1">The sequence shown here is derived from an EMBL/GenBank/DDBJ whole genome shotgun (WGS) entry which is preliminary data.</text>
</comment>
<dbReference type="EMBL" id="LATL02000254">
    <property type="protein sequence ID" value="KKD38198.1"/>
    <property type="molecule type" value="Genomic_DNA"/>
</dbReference>
<dbReference type="PATRIC" id="fig|1637645.4.peg.5074"/>
<organism evidence="1 2">
    <name type="scientific">Limnoraphis robusta CS-951</name>
    <dbReference type="NCBI Taxonomy" id="1637645"/>
    <lineage>
        <taxon>Bacteria</taxon>
        <taxon>Bacillati</taxon>
        <taxon>Cyanobacteriota</taxon>
        <taxon>Cyanophyceae</taxon>
        <taxon>Oscillatoriophycideae</taxon>
        <taxon>Oscillatoriales</taxon>
        <taxon>Sirenicapillariaceae</taxon>
        <taxon>Limnoraphis</taxon>
    </lineage>
</organism>
<reference evidence="1 2" key="1">
    <citation type="submission" date="2015-06" db="EMBL/GenBank/DDBJ databases">
        <title>Draft genome assembly of filamentous brackish cyanobacterium Limnoraphis robusta strain CS-951.</title>
        <authorList>
            <person name="Willis A."/>
            <person name="Parks M."/>
            <person name="Burford M.A."/>
        </authorList>
    </citation>
    <scope>NUCLEOTIDE SEQUENCE [LARGE SCALE GENOMIC DNA]</scope>
    <source>
        <strain evidence="1 2">CS-951</strain>
    </source>
</reference>
<dbReference type="GO" id="GO:0019634">
    <property type="term" value="P:organic phosphonate metabolic process"/>
    <property type="evidence" value="ECO:0007669"/>
    <property type="project" value="InterPro"/>
</dbReference>
<name>A0A0F5YHG6_9CYAN</name>
<evidence type="ECO:0000313" key="1">
    <source>
        <dbReference type="EMBL" id="KKD38198.1"/>
    </source>
</evidence>
<proteinExistence type="predicted"/>
<dbReference type="RefSeq" id="WP_046278425.1">
    <property type="nucleotide sequence ID" value="NZ_LATL02000254.1"/>
</dbReference>
<dbReference type="Gene3D" id="3.40.50.11310">
    <property type="entry name" value="Bacterial phosphonate metabolism protein PhnH"/>
    <property type="match status" value="1"/>
</dbReference>
<evidence type="ECO:0000313" key="2">
    <source>
        <dbReference type="Proteomes" id="UP000033607"/>
    </source>
</evidence>
<dbReference type="AlphaFoldDB" id="A0A0F5YHG6"/>
<accession>A0A0F5YHG6</accession>
<dbReference type="NCBIfam" id="TIGR03292">
    <property type="entry name" value="PhnH_redo"/>
    <property type="match status" value="1"/>
</dbReference>
<protein>
    <submittedName>
        <fullName evidence="1">Phosphonate metabolism protein PhnH</fullName>
    </submittedName>
</protein>
<dbReference type="InterPro" id="IPR008772">
    <property type="entry name" value="Phosphonate_metab_PhnH"/>
</dbReference>
<dbReference type="InterPro" id="IPR038058">
    <property type="entry name" value="PhnH-like_sp"/>
</dbReference>
<dbReference type="Proteomes" id="UP000033607">
    <property type="component" value="Unassembled WGS sequence"/>
</dbReference>